<organism evidence="9 10">
    <name type="scientific">Aphanomyces stellatus</name>
    <dbReference type="NCBI Taxonomy" id="120398"/>
    <lineage>
        <taxon>Eukaryota</taxon>
        <taxon>Sar</taxon>
        <taxon>Stramenopiles</taxon>
        <taxon>Oomycota</taxon>
        <taxon>Saprolegniomycetes</taxon>
        <taxon>Saprolegniales</taxon>
        <taxon>Verrucalvaceae</taxon>
        <taxon>Aphanomyces</taxon>
    </lineage>
</organism>
<evidence type="ECO:0000256" key="1">
    <source>
        <dbReference type="ARBA" id="ARBA00004906"/>
    </source>
</evidence>
<keyword evidence="3" id="KW-0833">Ubl conjugation pathway</keyword>
<dbReference type="Pfam" id="PF13424">
    <property type="entry name" value="TPR_12"/>
    <property type="match status" value="1"/>
</dbReference>
<evidence type="ECO:0000256" key="6">
    <source>
        <dbReference type="PROSITE-ProRule" id="PRU00023"/>
    </source>
</evidence>
<dbReference type="InterPro" id="IPR002110">
    <property type="entry name" value="Ankyrin_rpt"/>
</dbReference>
<feature type="region of interest" description="Disordered" evidence="7">
    <location>
        <begin position="586"/>
        <end position="610"/>
    </location>
</feature>
<dbReference type="InterPro" id="IPR011990">
    <property type="entry name" value="TPR-like_helical_dom_sf"/>
</dbReference>
<comment type="similarity">
    <text evidence="5">Belongs to the fem-1 family.</text>
</comment>
<evidence type="ECO:0000256" key="5">
    <source>
        <dbReference type="ARBA" id="ARBA00038500"/>
    </source>
</evidence>
<dbReference type="AlphaFoldDB" id="A0A485LFI2"/>
<comment type="pathway">
    <text evidence="1">Protein modification; protein ubiquitination.</text>
</comment>
<dbReference type="PANTHER" id="PTHR24173">
    <property type="entry name" value="ANKYRIN REPEAT CONTAINING"/>
    <property type="match status" value="1"/>
</dbReference>
<name>A0A485LFI2_9STRA</name>
<evidence type="ECO:0000256" key="2">
    <source>
        <dbReference type="ARBA" id="ARBA00022737"/>
    </source>
</evidence>
<evidence type="ECO:0000313" key="10">
    <source>
        <dbReference type="Proteomes" id="UP000332933"/>
    </source>
</evidence>
<keyword evidence="4 6" id="KW-0040">ANK repeat</keyword>
<evidence type="ECO:0000256" key="3">
    <source>
        <dbReference type="ARBA" id="ARBA00022786"/>
    </source>
</evidence>
<accession>A0A485LFI2</accession>
<keyword evidence="10" id="KW-1185">Reference proteome</keyword>
<feature type="repeat" description="ANK" evidence="6">
    <location>
        <begin position="306"/>
        <end position="332"/>
    </location>
</feature>
<keyword evidence="2" id="KW-0677">Repeat</keyword>
<evidence type="ECO:0000313" key="9">
    <source>
        <dbReference type="EMBL" id="VFT96841.1"/>
    </source>
</evidence>
<dbReference type="PROSITE" id="PS50297">
    <property type="entry name" value="ANK_REP_REGION"/>
    <property type="match status" value="3"/>
</dbReference>
<reference evidence="8" key="2">
    <citation type="submission" date="2019-06" db="EMBL/GenBank/DDBJ databases">
        <title>Genomics analysis of Aphanomyces spp. identifies a new class of oomycete effector associated with host adaptation.</title>
        <authorList>
            <person name="Gaulin E."/>
        </authorList>
    </citation>
    <scope>NUCLEOTIDE SEQUENCE</scope>
    <source>
        <strain evidence="8">CBS 578.67</strain>
    </source>
</reference>
<dbReference type="Gene3D" id="1.25.40.10">
    <property type="entry name" value="Tetratricopeptide repeat domain"/>
    <property type="match status" value="1"/>
</dbReference>
<protein>
    <submittedName>
        <fullName evidence="9">Aste57867_20146 protein</fullName>
    </submittedName>
</protein>
<evidence type="ECO:0000256" key="7">
    <source>
        <dbReference type="SAM" id="MobiDB-lite"/>
    </source>
</evidence>
<dbReference type="SUPFAM" id="SSF48452">
    <property type="entry name" value="TPR-like"/>
    <property type="match status" value="1"/>
</dbReference>
<dbReference type="Gene3D" id="1.25.40.20">
    <property type="entry name" value="Ankyrin repeat-containing domain"/>
    <property type="match status" value="2"/>
</dbReference>
<dbReference type="EMBL" id="VJMH01006742">
    <property type="protein sequence ID" value="KAF0688276.1"/>
    <property type="molecule type" value="Genomic_DNA"/>
</dbReference>
<dbReference type="Pfam" id="PF12796">
    <property type="entry name" value="Ank_2"/>
    <property type="match status" value="1"/>
</dbReference>
<reference evidence="9 10" key="1">
    <citation type="submission" date="2019-03" db="EMBL/GenBank/DDBJ databases">
        <authorList>
            <person name="Gaulin E."/>
            <person name="Dumas B."/>
        </authorList>
    </citation>
    <scope>NUCLEOTIDE SEQUENCE [LARGE SCALE GENOMIC DNA]</scope>
    <source>
        <strain evidence="9">CBS 568.67</strain>
    </source>
</reference>
<dbReference type="OrthoDB" id="74208at2759"/>
<evidence type="ECO:0000313" key="8">
    <source>
        <dbReference type="EMBL" id="KAF0688276.1"/>
    </source>
</evidence>
<dbReference type="SMART" id="SM00248">
    <property type="entry name" value="ANK"/>
    <property type="match status" value="6"/>
</dbReference>
<proteinExistence type="inferred from homology"/>
<feature type="repeat" description="ANK" evidence="6">
    <location>
        <begin position="269"/>
        <end position="290"/>
    </location>
</feature>
<dbReference type="Proteomes" id="UP000332933">
    <property type="component" value="Unassembled WGS sequence"/>
</dbReference>
<dbReference type="InterPro" id="IPR036770">
    <property type="entry name" value="Ankyrin_rpt-contain_sf"/>
</dbReference>
<sequence>MVAPPQSLTLDEAYDAFQAKVSRRASADARRLGRIGRRRQSDRQKWEREEARRECAARDAMAAQDKASCVVEMHGRAADELRRRADEWALCTRIAKVKQAAEALHLTVGPIPNGGNLPRRLHVLEARVEEVHARIELAKVAHASLAKQCQVHLQTRHTIKDASVAAWHEKMEAALVEGQDCNLVLQLIRHGASPNHETRTCVTPLLCCLRHQRQDLVRTCLELGANPNVETQDGKTAVLVAALLNDHVAMRVLLEPKWKAAAWTPTQHGGVTALHLACEKGWLEMVELLLAQPHADKQINRASAAHGCTPLMQAAKANQLPVARLLLRYGANAFLLVRPYRPPPYDGVVNLSTIGRRLRQSTWVSKIKMTAADYARRHGFHRMASLCTRGNDTDMDPSTPPTFEERVESEDLARMHATVAHMLERSEVDACLHALDDWDIVSPTMETPHGARTPMLVACAVGRLAHVQRLVTRCLWTQPNRDGVTGLMEAAAHGRFDVIMNLVRHGGDLNQRDVAGRDSFVRLHEGGHDALTRYLIAYKAQPHGEGDALPPVPPWWNIDPPLPRPDNVHSPLSTVDRGAIVDAIETSKRGSNQGRMERSPASSPLKPLHGCVMPRSVTTRPFCDQCNGRRHATKHCRRCLRPMCDQCFWSVHQDARHRHHEYDVLAPQSVPEGAPDITCDFGAIHEALHVPRKQRHGVVAAGENTEVLAHRRRTVQSLVKAEFTAAESALAASTHTMANGTCVAQTDRPFGRVHSSSERTHDDVVGERAFLKPAEIDLAHVCRGQGKFDDALQLLAETEAMQVERLGPTHVVMARLEQARAAVYVDQEKWTAAVQSLEKALHIYLLHVAVDDTGVTETLAELYRVLVRRSHESVDDLVQDHENKVDEAASIARVVWKRGKHLLKPRHPLKQALLETMEHWIGRRETSAMAAMDAVGQRLLAEAAAAHRAAILATGHTHEQCAKLLQDQAWQTSVDAFCGLRRTKRAIWQVWLHLQELHALTDPVAVEAASQRIGKQIARLSCFTTAMRGVLRIKLANPKQRLETDPPLFAACERAAFACLYNELYVPYLASEDGQRYMAPRSNKHSRRDTGQRKR</sequence>
<dbReference type="CDD" id="cd19757">
    <property type="entry name" value="Bbox1"/>
    <property type="match status" value="1"/>
</dbReference>
<dbReference type="SUPFAM" id="SSF48403">
    <property type="entry name" value="Ankyrin repeat"/>
    <property type="match status" value="2"/>
</dbReference>
<dbReference type="PANTHER" id="PTHR24173:SF74">
    <property type="entry name" value="ANKYRIN REPEAT DOMAIN-CONTAINING PROTEIN 16"/>
    <property type="match status" value="1"/>
</dbReference>
<gene>
    <name evidence="9" type="primary">Aste57867_20146</name>
    <name evidence="8" type="ORF">As57867_020080</name>
    <name evidence="9" type="ORF">ASTE57867_20146</name>
</gene>
<dbReference type="EMBL" id="CAADRA010006765">
    <property type="protein sequence ID" value="VFT96841.1"/>
    <property type="molecule type" value="Genomic_DNA"/>
</dbReference>
<evidence type="ECO:0000256" key="4">
    <source>
        <dbReference type="ARBA" id="ARBA00023043"/>
    </source>
</evidence>
<feature type="repeat" description="ANK" evidence="6">
    <location>
        <begin position="482"/>
        <end position="514"/>
    </location>
</feature>
<dbReference type="PROSITE" id="PS50088">
    <property type="entry name" value="ANK_REPEAT"/>
    <property type="match status" value="3"/>
</dbReference>